<dbReference type="InParanoid" id="A0A804JGJ4"/>
<dbReference type="Proteomes" id="UP000012960">
    <property type="component" value="Unplaced"/>
</dbReference>
<feature type="region of interest" description="Disordered" evidence="1">
    <location>
        <begin position="1418"/>
        <end position="1437"/>
    </location>
</feature>
<accession>A0A804JGJ4</accession>
<dbReference type="EMBL" id="HG996471">
    <property type="protein sequence ID" value="CAG1846343.1"/>
    <property type="molecule type" value="Genomic_DNA"/>
</dbReference>
<evidence type="ECO:0000313" key="4">
    <source>
        <dbReference type="Proteomes" id="UP000012960"/>
    </source>
</evidence>
<feature type="compositionally biased region" description="Basic and acidic residues" evidence="1">
    <location>
        <begin position="763"/>
        <end position="778"/>
    </location>
</feature>
<evidence type="ECO:0000313" key="2">
    <source>
        <dbReference type="EMBL" id="CAG1846343.1"/>
    </source>
</evidence>
<protein>
    <submittedName>
        <fullName evidence="2">(wild Malaysian banana) hypothetical protein</fullName>
    </submittedName>
</protein>
<organism evidence="3 4">
    <name type="scientific">Musa acuminata subsp. malaccensis</name>
    <name type="common">Wild banana</name>
    <name type="synonym">Musa malaccensis</name>
    <dbReference type="NCBI Taxonomy" id="214687"/>
    <lineage>
        <taxon>Eukaryota</taxon>
        <taxon>Viridiplantae</taxon>
        <taxon>Streptophyta</taxon>
        <taxon>Embryophyta</taxon>
        <taxon>Tracheophyta</taxon>
        <taxon>Spermatophyta</taxon>
        <taxon>Magnoliopsida</taxon>
        <taxon>Liliopsida</taxon>
        <taxon>Zingiberales</taxon>
        <taxon>Musaceae</taxon>
        <taxon>Musa</taxon>
    </lineage>
</organism>
<gene>
    <name evidence="2" type="ORF">GSMUA_161380.1</name>
</gene>
<dbReference type="PANTHER" id="PTHR34962:SF1">
    <property type="entry name" value="EMBRYO DEFECTIVE 1703-RELATED"/>
    <property type="match status" value="1"/>
</dbReference>
<dbReference type="OMA" id="IEMYTVE"/>
<sequence>MDVSTVSILRSTNFFCRFSPFRPKSASSTPSTKHSSRKGTVSSIIFLKSPSWRGSSSARSSGGRVLQVSARFRGPLRRRNTLREKLLTSTVEQVRRVPQTLDPVLDLELSEDFSGELEDLRTDVDADRRNEIVEAVGSGSGDSSEKKSVLWDKLESWVDQYKADSEFWGVGTGPIFMIYQNSDRKIVRVLVNEGEIIKRNQIRESSLEEVEGATDVNAKIFRAKLIAKMIEGGEYALPRNSSVVKFVVEGKKLSFVDGIHSISLRAQPFLKMFPRMGFVLFCSCCILWAIAKLFVQNDKVELSRQEAKMLRRKIKLRMEREKMEKGTVKVIDDAHEFPVSSRPQLDINELRKSIVQAKASTDKSFITDSSSHLNVTTQSFDDKVREIREMARKVRERERQDSSNNETSKKTETDPISWAKNKESAVDKNNTVLETEATGDKSDLDITSLSNSLTRQEEDMEFHVDGENKEMFGKSTTEHFNKTPCQELLNSLQDNGNNMDVEGHHEKEVTRSSSGAHSTGVDTETVLNYDSISRGDILRNGGNLGNNDLDSSIMEERITGSSSSDVSSRSTFRVKPIIITSVDEAREYLAQRHGMLSDIIQSDQEVQVTEQSAGINAWSHYNDDKTMESISPRNIKDLSASETSDKLQDKTFSRELYGDEFASASLLKRPSSDDFSITELYVDDAVDNKLTVDMQNSEMQEEKNLDVPSDSHDQLFVTQNSVNGTCDLSDSDTSTKLNSNEVLLEVVNKIDLQTDSCAPKMRNLSEKREDAHDQRDECTSNTSDNQVELETHLTSSSDGVKSLIVDPLKDDELSQSQEADILKDDNKLCEELQGLQGKTDSWNVSKRKNSYVNAGSGETAENTMVGTSEMDHDNDTLSDFDTSLESMTEEQDSLDIRSNVSGELETSKSNANVFDGATKKHKENSILGSPTNSPCDSGEVGRLSNGKQLNAGKSWVEENFQEFDPVITKIAVGFKENYMAAKEKIQQQPSLSTDISELRLMEGDDELEWMNDERLQKIVFQVRENELTGRDPFYLIDADDKLAFFEGLEKKAEKISGNLLRLHEWVHSRIENLDYGADGISVNDPLEKIIPRWKGPPIDKDPEFLKHQKPMFSEEVKENSLQETDGFPNSKGVSPYSPDNGIRKMSLDASSVKPKTLIESSDGTSRVGKKKGTEQWQHTKKWSQGFLEVYNAEEDPEIKSIMREMGKDLDRWITEKETKDVADLMTKIPKRKRRYIEKKLEKLKREVQMFGTPAVVSKYKEYTDEKEEDYLWWLDLPFVLCIELYTIEEGTPKVGFYSLEMAAELELDPKQYHVIAFEDPGDSKNFCYILQSHMDILGSGKAFVVARPPKDAFREAKANGFYVTVIRTGLVKFNVDQTLEEVEEEITELGSKMYHDKIMSDRSFDVNTLMKGVIAADKSTNRRPRQKHMKSTKPAKS</sequence>
<feature type="compositionally biased region" description="Polar residues" evidence="1">
    <location>
        <begin position="779"/>
        <end position="798"/>
    </location>
</feature>
<dbReference type="PANTHER" id="PTHR34962">
    <property type="entry name" value="EMBRYO DEFECTIVE 1703-RELATED"/>
    <property type="match status" value="1"/>
</dbReference>
<proteinExistence type="predicted"/>
<feature type="region of interest" description="Disordered" evidence="1">
    <location>
        <begin position="761"/>
        <end position="798"/>
    </location>
</feature>
<feature type="region of interest" description="Disordered" evidence="1">
    <location>
        <begin position="1119"/>
        <end position="1174"/>
    </location>
</feature>
<dbReference type="EnsemblPlants" id="Ma06_t15430.1">
    <property type="protein sequence ID" value="Ma06_p15430.1"/>
    <property type="gene ID" value="Ma06_g15430"/>
</dbReference>
<feature type="region of interest" description="Disordered" evidence="1">
    <location>
        <begin position="393"/>
        <end position="445"/>
    </location>
</feature>
<evidence type="ECO:0000256" key="1">
    <source>
        <dbReference type="SAM" id="MobiDB-lite"/>
    </source>
</evidence>
<dbReference type="OrthoDB" id="611606at2759"/>
<dbReference type="Gramene" id="Ma06_t15430.1">
    <property type="protein sequence ID" value="Ma06_p15430.1"/>
    <property type="gene ID" value="Ma06_g15430"/>
</dbReference>
<feature type="compositionally biased region" description="Basic residues" evidence="1">
    <location>
        <begin position="1421"/>
        <end position="1437"/>
    </location>
</feature>
<evidence type="ECO:0000313" key="3">
    <source>
        <dbReference type="EnsemblPlants" id="Ma06_p15430.1"/>
    </source>
</evidence>
<keyword evidence="4" id="KW-1185">Reference proteome</keyword>
<reference evidence="2" key="1">
    <citation type="submission" date="2021-03" db="EMBL/GenBank/DDBJ databases">
        <authorList>
            <consortium name="Genoscope - CEA"/>
            <person name="William W."/>
        </authorList>
    </citation>
    <scope>NUCLEOTIDE SEQUENCE</scope>
    <source>
        <strain evidence="2">Doubled-haploid Pahang</strain>
    </source>
</reference>
<feature type="compositionally biased region" description="Basic and acidic residues" evidence="1">
    <location>
        <begin position="393"/>
        <end position="413"/>
    </location>
</feature>
<reference evidence="3" key="2">
    <citation type="submission" date="2021-05" db="UniProtKB">
        <authorList>
            <consortium name="EnsemblPlants"/>
        </authorList>
    </citation>
    <scope>IDENTIFICATION</scope>
    <source>
        <strain evidence="3">subsp. malaccensis</strain>
    </source>
</reference>
<name>A0A804JGJ4_MUSAM</name>